<feature type="transmembrane region" description="Helical" evidence="1">
    <location>
        <begin position="59"/>
        <end position="86"/>
    </location>
</feature>
<dbReference type="EMBL" id="CP071795">
    <property type="protein sequence ID" value="QTD36731.1"/>
    <property type="molecule type" value="Genomic_DNA"/>
</dbReference>
<accession>A0ABX7SRG0</accession>
<dbReference type="Proteomes" id="UP000663935">
    <property type="component" value="Chromosome"/>
</dbReference>
<keyword evidence="1" id="KW-0472">Membrane</keyword>
<feature type="transmembrane region" description="Helical" evidence="1">
    <location>
        <begin position="187"/>
        <end position="210"/>
    </location>
</feature>
<organism evidence="2 3">
    <name type="scientific">Polaribacter batillariae</name>
    <dbReference type="NCBI Taxonomy" id="2808900"/>
    <lineage>
        <taxon>Bacteria</taxon>
        <taxon>Pseudomonadati</taxon>
        <taxon>Bacteroidota</taxon>
        <taxon>Flavobacteriia</taxon>
        <taxon>Flavobacteriales</taxon>
        <taxon>Flavobacteriaceae</taxon>
    </lineage>
</organism>
<evidence type="ECO:0000256" key="1">
    <source>
        <dbReference type="SAM" id="Phobius"/>
    </source>
</evidence>
<keyword evidence="1" id="KW-0812">Transmembrane</keyword>
<evidence type="ECO:0000313" key="2">
    <source>
        <dbReference type="EMBL" id="QTD36731.1"/>
    </source>
</evidence>
<keyword evidence="1" id="KW-1133">Transmembrane helix</keyword>
<protein>
    <recommendedName>
        <fullName evidence="4">Yip1 domain-containing protein</fullName>
    </recommendedName>
</protein>
<reference evidence="2 3" key="1">
    <citation type="submission" date="2021-03" db="EMBL/GenBank/DDBJ databases">
        <title>Complete genome of Polaribacter_sp.G4M1.</title>
        <authorList>
            <person name="Jeong S.W."/>
            <person name="Bae J.W."/>
        </authorList>
    </citation>
    <scope>NUCLEOTIDE SEQUENCE [LARGE SCALE GENOMIC DNA]</scope>
    <source>
        <strain evidence="2 3">G4M1</strain>
    </source>
</reference>
<evidence type="ECO:0008006" key="4">
    <source>
        <dbReference type="Google" id="ProtNLM"/>
    </source>
</evidence>
<feature type="transmembrane region" description="Helical" evidence="1">
    <location>
        <begin position="98"/>
        <end position="122"/>
    </location>
</feature>
<dbReference type="RefSeq" id="WP_207970913.1">
    <property type="nucleotide sequence ID" value="NZ_CP071795.1"/>
</dbReference>
<sequence length="213" mass="25259">MLKFKNYILFAIIIFIIAFILFLSENIINTDEFFYNSYAEDYTRDQLNNYIARREKWSWVIYAIVPIVVLIRTSLVSICLNIGVFIYNTENKIKFKHFFKIALLGEFILASVSYSKFFYFYLIKTEYTLSDIKQFYPLSYTNFLDLKNIEPWLVYPLQTINLFEIAYFFVLVYGLHKILKNKYAKSFEIVAVSYGSGLAIWLGLVMFLTLNMS</sequence>
<feature type="transmembrane region" description="Helical" evidence="1">
    <location>
        <begin position="7"/>
        <end position="28"/>
    </location>
</feature>
<name>A0ABX7SRG0_9FLAO</name>
<proteinExistence type="predicted"/>
<feature type="transmembrane region" description="Helical" evidence="1">
    <location>
        <begin position="152"/>
        <end position="175"/>
    </location>
</feature>
<evidence type="ECO:0000313" key="3">
    <source>
        <dbReference type="Proteomes" id="UP000663935"/>
    </source>
</evidence>
<keyword evidence="3" id="KW-1185">Reference proteome</keyword>
<gene>
    <name evidence="2" type="ORF">JL193_11345</name>
</gene>